<keyword evidence="2" id="KW-0812">Transmembrane</keyword>
<proteinExistence type="predicted"/>
<reference evidence="3 4" key="1">
    <citation type="submission" date="2018-06" db="EMBL/GenBank/DDBJ databases">
        <title>Genomic Encyclopedia of Type Strains, Phase III (KMG-III): the genomes of soil and plant-associated and newly described type strains.</title>
        <authorList>
            <person name="Whitman W."/>
        </authorList>
    </citation>
    <scope>NUCLEOTIDE SEQUENCE [LARGE SCALE GENOMIC DNA]</scope>
    <source>
        <strain evidence="3 4">CECT 7022</strain>
    </source>
</reference>
<dbReference type="EMBL" id="QJSW01000007">
    <property type="protein sequence ID" value="PYE48927.1"/>
    <property type="molecule type" value="Genomic_DNA"/>
</dbReference>
<feature type="compositionally biased region" description="Polar residues" evidence="1">
    <location>
        <begin position="7"/>
        <end position="26"/>
    </location>
</feature>
<keyword evidence="2" id="KW-1133">Transmembrane helix</keyword>
<keyword evidence="2" id="KW-0472">Membrane</keyword>
<organism evidence="3 4">
    <name type="scientific">Paenibacillus barcinonensis</name>
    <dbReference type="NCBI Taxonomy" id="198119"/>
    <lineage>
        <taxon>Bacteria</taxon>
        <taxon>Bacillati</taxon>
        <taxon>Bacillota</taxon>
        <taxon>Bacilli</taxon>
        <taxon>Bacillales</taxon>
        <taxon>Paenibacillaceae</taxon>
        <taxon>Paenibacillus</taxon>
    </lineage>
</organism>
<name>A0A2V4WC30_PAEBA</name>
<feature type="transmembrane region" description="Helical" evidence="2">
    <location>
        <begin position="40"/>
        <end position="58"/>
    </location>
</feature>
<comment type="caution">
    <text evidence="3">The sequence shown here is derived from an EMBL/GenBank/DDBJ whole genome shotgun (WGS) entry which is preliminary data.</text>
</comment>
<evidence type="ECO:0000313" key="3">
    <source>
        <dbReference type="EMBL" id="PYE48927.1"/>
    </source>
</evidence>
<evidence type="ECO:0000256" key="1">
    <source>
        <dbReference type="SAM" id="MobiDB-lite"/>
    </source>
</evidence>
<protein>
    <submittedName>
        <fullName evidence="3">Uncharacterized protein</fullName>
    </submittedName>
</protein>
<evidence type="ECO:0000256" key="2">
    <source>
        <dbReference type="SAM" id="Phobius"/>
    </source>
</evidence>
<dbReference type="AlphaFoldDB" id="A0A2V4WC30"/>
<evidence type="ECO:0000313" key="4">
    <source>
        <dbReference type="Proteomes" id="UP000247790"/>
    </source>
</evidence>
<sequence length="94" mass="10823">MCGAQDVSYTQLRRSSAQKTVDNTTYRSEKPKNYPHVDKILGFVYFFIPIVCFVRLFCAHQFRRISKISLLSKGKFATTSANDQEKPYFGIFGL</sequence>
<dbReference type="Proteomes" id="UP000247790">
    <property type="component" value="Unassembled WGS sequence"/>
</dbReference>
<accession>A0A2V4WC30</accession>
<gene>
    <name evidence="3" type="ORF">DFQ00_107221</name>
</gene>
<feature type="region of interest" description="Disordered" evidence="1">
    <location>
        <begin position="1"/>
        <end position="26"/>
    </location>
</feature>